<protein>
    <recommendedName>
        <fullName evidence="5">MD-2-related lipid-recognition domain-containing protein</fullName>
    </recommendedName>
</protein>
<proteinExistence type="inferred from homology"/>
<evidence type="ECO:0000256" key="4">
    <source>
        <dbReference type="SAM" id="SignalP"/>
    </source>
</evidence>
<dbReference type="FunFam" id="2.60.40.770:FF:000001">
    <property type="entry name" value="NPC intracellular cholesterol transporter 2"/>
    <property type="match status" value="1"/>
</dbReference>
<dbReference type="SMART" id="SM00737">
    <property type="entry name" value="ML"/>
    <property type="match status" value="1"/>
</dbReference>
<feature type="domain" description="MD-2-related lipid-recognition" evidence="5">
    <location>
        <begin position="19"/>
        <end position="142"/>
    </location>
</feature>
<dbReference type="AlphaFoldDB" id="A0A7M7JHH6"/>
<dbReference type="FunCoup" id="A0A7M7JHH6">
    <property type="interactions" value="609"/>
</dbReference>
<dbReference type="SMR" id="A0A7M7JHH6"/>
<dbReference type="InterPro" id="IPR039670">
    <property type="entry name" value="NPC2-like"/>
</dbReference>
<dbReference type="OMA" id="RSAKIEM"/>
<evidence type="ECO:0000313" key="6">
    <source>
        <dbReference type="EnsemblMetazoa" id="XP_022652195"/>
    </source>
</evidence>
<keyword evidence="4" id="KW-0732">Signal</keyword>
<feature type="chain" id="PRO_5029825292" description="MD-2-related lipid-recognition domain-containing protein" evidence="4">
    <location>
        <begin position="17"/>
        <end position="145"/>
    </location>
</feature>
<dbReference type="GO" id="GO:0015918">
    <property type="term" value="P:sterol transport"/>
    <property type="evidence" value="ECO:0007669"/>
    <property type="project" value="InterPro"/>
</dbReference>
<dbReference type="Proteomes" id="UP000594260">
    <property type="component" value="Unplaced"/>
</dbReference>
<comment type="similarity">
    <text evidence="2">Belongs to the NPC2 family.</text>
</comment>
<evidence type="ECO:0000313" key="7">
    <source>
        <dbReference type="Proteomes" id="UP000594260"/>
    </source>
</evidence>
<dbReference type="InterPro" id="IPR003172">
    <property type="entry name" value="ML_dom"/>
</dbReference>
<dbReference type="PANTHER" id="PTHR11306:SF68">
    <property type="entry name" value="NPC INTRACELLULAR CHOLESTEROL TRANSPORTER 2"/>
    <property type="match status" value="1"/>
</dbReference>
<comment type="subcellular location">
    <subcellularLocation>
        <location evidence="1">Secreted</location>
    </subcellularLocation>
</comment>
<dbReference type="Gene3D" id="2.60.40.770">
    <property type="match status" value="1"/>
</dbReference>
<dbReference type="GO" id="GO:0032934">
    <property type="term" value="F:sterol binding"/>
    <property type="evidence" value="ECO:0007669"/>
    <property type="project" value="InterPro"/>
</dbReference>
<organism evidence="6 7">
    <name type="scientific">Varroa destructor</name>
    <name type="common">Honeybee mite</name>
    <dbReference type="NCBI Taxonomy" id="109461"/>
    <lineage>
        <taxon>Eukaryota</taxon>
        <taxon>Metazoa</taxon>
        <taxon>Ecdysozoa</taxon>
        <taxon>Arthropoda</taxon>
        <taxon>Chelicerata</taxon>
        <taxon>Arachnida</taxon>
        <taxon>Acari</taxon>
        <taxon>Parasitiformes</taxon>
        <taxon>Mesostigmata</taxon>
        <taxon>Gamasina</taxon>
        <taxon>Dermanyssoidea</taxon>
        <taxon>Varroidae</taxon>
        <taxon>Varroa</taxon>
    </lineage>
</organism>
<keyword evidence="3" id="KW-0964">Secreted</keyword>
<keyword evidence="7" id="KW-1185">Reference proteome</keyword>
<dbReference type="SUPFAM" id="SSF81296">
    <property type="entry name" value="E set domains"/>
    <property type="match status" value="1"/>
</dbReference>
<dbReference type="InParanoid" id="A0A7M7JHH6"/>
<dbReference type="EnsemblMetazoa" id="XM_022796460">
    <property type="protein sequence ID" value="XP_022652195"/>
    <property type="gene ID" value="LOC111246599"/>
</dbReference>
<dbReference type="KEGG" id="vde:111246599"/>
<feature type="signal peptide" evidence="4">
    <location>
        <begin position="1"/>
        <end position="16"/>
    </location>
</feature>
<evidence type="ECO:0000256" key="1">
    <source>
        <dbReference type="ARBA" id="ARBA00004613"/>
    </source>
</evidence>
<dbReference type="InterPro" id="IPR014756">
    <property type="entry name" value="Ig_E-set"/>
</dbReference>
<evidence type="ECO:0000256" key="3">
    <source>
        <dbReference type="ARBA" id="ARBA00022525"/>
    </source>
</evidence>
<name>A0A7M7JHH6_VARDE</name>
<accession>A0A7M7JHH6</accession>
<sequence>MKTFLVIFALAAIAIASPFTSCNHSQGTIRTVEISGCKDTDPYCVLYKGTNVNLSITFVPASDASRVTVEVYGLISGFGIPYPLPNSNACARGLICPLKNGETATYKHSFPVRNGFPSIALDVIWTLFDERKNRIICARFPVVIQ</sequence>
<reference evidence="6" key="1">
    <citation type="submission" date="2021-01" db="UniProtKB">
        <authorList>
            <consortium name="EnsemblMetazoa"/>
        </authorList>
    </citation>
    <scope>IDENTIFICATION</scope>
</reference>
<dbReference type="GO" id="GO:0005576">
    <property type="term" value="C:extracellular region"/>
    <property type="evidence" value="ECO:0007669"/>
    <property type="project" value="UniProtKB-SubCell"/>
</dbReference>
<dbReference type="OrthoDB" id="4937502at2759"/>
<dbReference type="PANTHER" id="PTHR11306">
    <property type="entry name" value="NIEMANN PICK TYPE C2 PROTEIN NPC2-RELATED"/>
    <property type="match status" value="1"/>
</dbReference>
<evidence type="ECO:0000256" key="2">
    <source>
        <dbReference type="ARBA" id="ARBA00006370"/>
    </source>
</evidence>
<evidence type="ECO:0000259" key="5">
    <source>
        <dbReference type="SMART" id="SM00737"/>
    </source>
</evidence>
<dbReference type="GeneID" id="111246599"/>
<dbReference type="Pfam" id="PF02221">
    <property type="entry name" value="E1_DerP2_DerF2"/>
    <property type="match status" value="1"/>
</dbReference>
<dbReference type="RefSeq" id="XP_022652195.1">
    <property type="nucleotide sequence ID" value="XM_022796460.1"/>
</dbReference>